<dbReference type="SMART" id="SM00173">
    <property type="entry name" value="RAS"/>
    <property type="match status" value="1"/>
</dbReference>
<dbReference type="OrthoDB" id="18798at2759"/>
<keyword evidence="3" id="KW-0378">Hydrolase</keyword>
<accession>A0A6J8D1L4</accession>
<organism evidence="5 6">
    <name type="scientific">Mytilus coruscus</name>
    <name type="common">Sea mussel</name>
    <dbReference type="NCBI Taxonomy" id="42192"/>
    <lineage>
        <taxon>Eukaryota</taxon>
        <taxon>Metazoa</taxon>
        <taxon>Spiralia</taxon>
        <taxon>Lophotrochozoa</taxon>
        <taxon>Mollusca</taxon>
        <taxon>Bivalvia</taxon>
        <taxon>Autobranchia</taxon>
        <taxon>Pteriomorphia</taxon>
        <taxon>Mytilida</taxon>
        <taxon>Mytiloidea</taxon>
        <taxon>Mytilidae</taxon>
        <taxon>Mytilinae</taxon>
        <taxon>Mytilus</taxon>
    </lineage>
</organism>
<dbReference type="PRINTS" id="PR00449">
    <property type="entry name" value="RASTRNSFRMNG"/>
</dbReference>
<dbReference type="EMBL" id="CACVKT020006544">
    <property type="protein sequence ID" value="CAC5402613.1"/>
    <property type="molecule type" value="Genomic_DNA"/>
</dbReference>
<dbReference type="GO" id="GO:0005525">
    <property type="term" value="F:GTP binding"/>
    <property type="evidence" value="ECO:0007669"/>
    <property type="project" value="InterPro"/>
</dbReference>
<dbReference type="Proteomes" id="UP000507470">
    <property type="component" value="Unassembled WGS sequence"/>
</dbReference>
<dbReference type="InterPro" id="IPR005225">
    <property type="entry name" value="Small_GTP-bd"/>
</dbReference>
<dbReference type="PROSITE" id="PS51421">
    <property type="entry name" value="RAS"/>
    <property type="match status" value="1"/>
</dbReference>
<evidence type="ECO:0000256" key="1">
    <source>
        <dbReference type="ARBA" id="ARBA00008344"/>
    </source>
</evidence>
<dbReference type="NCBIfam" id="TIGR00231">
    <property type="entry name" value="small_GTP"/>
    <property type="match status" value="1"/>
</dbReference>
<dbReference type="SUPFAM" id="SSF52540">
    <property type="entry name" value="P-loop containing nucleoside triphosphate hydrolases"/>
    <property type="match status" value="1"/>
</dbReference>
<comment type="catalytic activity">
    <reaction evidence="4">
        <text>GTP + H2O = GDP + phosphate + H(+)</text>
        <dbReference type="Rhea" id="RHEA:19669"/>
        <dbReference type="ChEBI" id="CHEBI:15377"/>
        <dbReference type="ChEBI" id="CHEBI:15378"/>
        <dbReference type="ChEBI" id="CHEBI:37565"/>
        <dbReference type="ChEBI" id="CHEBI:43474"/>
        <dbReference type="ChEBI" id="CHEBI:58189"/>
        <dbReference type="EC" id="3.6.5.2"/>
    </reaction>
</comment>
<dbReference type="SMART" id="SM00175">
    <property type="entry name" value="RAB"/>
    <property type="match status" value="1"/>
</dbReference>
<reference evidence="5 6" key="1">
    <citation type="submission" date="2020-06" db="EMBL/GenBank/DDBJ databases">
        <authorList>
            <person name="Li R."/>
            <person name="Bekaert M."/>
        </authorList>
    </citation>
    <scope>NUCLEOTIDE SEQUENCE [LARGE SCALE GENOMIC DNA]</scope>
    <source>
        <strain evidence="6">wild</strain>
    </source>
</reference>
<dbReference type="InterPro" id="IPR051065">
    <property type="entry name" value="Ras-related_GTPase"/>
</dbReference>
<name>A0A6J8D1L4_MYTCO</name>
<evidence type="ECO:0000313" key="5">
    <source>
        <dbReference type="EMBL" id="CAC5402613.1"/>
    </source>
</evidence>
<dbReference type="PROSITE" id="PS51419">
    <property type="entry name" value="RAB"/>
    <property type="match status" value="1"/>
</dbReference>
<comment type="similarity">
    <text evidence="1">Belongs to the small GTPase superfamily. Ras family.</text>
</comment>
<dbReference type="EC" id="3.6.5.2" evidence="2"/>
<evidence type="ECO:0000313" key="6">
    <source>
        <dbReference type="Proteomes" id="UP000507470"/>
    </source>
</evidence>
<evidence type="ECO:0000256" key="3">
    <source>
        <dbReference type="ARBA" id="ARBA00022801"/>
    </source>
</evidence>
<dbReference type="AlphaFoldDB" id="A0A6J8D1L4"/>
<gene>
    <name evidence="5" type="ORF">MCOR_36546</name>
</gene>
<sequence>MSLRVVVLGAENVGKSAVTVRFLTRRFIGEYNSNMDLIYKSSIKQEDYVTDIEILDSCAKKNTSIAPGDSVITWTDSFIVVYDICVHSSFEQAIKILDIINKARASVYCPALLLGNKTDLEHRRTVGVEEGHQAALEYNCQYYEVSAADDFVTISIAFQALLRETKIIQQNKPLLKRRKSSLVNVSKKLGAMFGKKDSEMDRKRSTCDVAGPKTIFEKA</sequence>
<dbReference type="Gene3D" id="3.40.50.300">
    <property type="entry name" value="P-loop containing nucleotide triphosphate hydrolases"/>
    <property type="match status" value="1"/>
</dbReference>
<protein>
    <recommendedName>
        <fullName evidence="2">small monomeric GTPase</fullName>
        <ecNumber evidence="2">3.6.5.2</ecNumber>
    </recommendedName>
</protein>
<dbReference type="Pfam" id="PF00071">
    <property type="entry name" value="Ras"/>
    <property type="match status" value="1"/>
</dbReference>
<dbReference type="InterPro" id="IPR027417">
    <property type="entry name" value="P-loop_NTPase"/>
</dbReference>
<dbReference type="PANTHER" id="PTHR45704">
    <property type="entry name" value="RAS-LIKE FAMILY MEMBER 11"/>
    <property type="match status" value="1"/>
</dbReference>
<dbReference type="InterPro" id="IPR001806">
    <property type="entry name" value="Small_GTPase"/>
</dbReference>
<proteinExistence type="inferred from homology"/>
<evidence type="ECO:0000256" key="4">
    <source>
        <dbReference type="ARBA" id="ARBA00048098"/>
    </source>
</evidence>
<keyword evidence="6" id="KW-1185">Reference proteome</keyword>
<dbReference type="GO" id="GO:0003925">
    <property type="term" value="F:G protein activity"/>
    <property type="evidence" value="ECO:0007669"/>
    <property type="project" value="UniProtKB-EC"/>
</dbReference>
<evidence type="ECO:0000256" key="2">
    <source>
        <dbReference type="ARBA" id="ARBA00011984"/>
    </source>
</evidence>